<dbReference type="FunFam" id="1.10.8.10:FF:000085">
    <property type="entry name" value="protein NBR1 homolog"/>
    <property type="match status" value="1"/>
</dbReference>
<evidence type="ECO:0000256" key="1">
    <source>
        <dbReference type="ARBA" id="ARBA00004116"/>
    </source>
</evidence>
<dbReference type="InterPro" id="IPR043145">
    <property type="entry name" value="Znf_ZZ_sf"/>
</dbReference>
<keyword evidence="8" id="KW-0653">Protein transport</keyword>
<evidence type="ECO:0000256" key="10">
    <source>
        <dbReference type="ARBA" id="ARBA00023329"/>
    </source>
</evidence>
<feature type="region of interest" description="Disordered" evidence="12">
    <location>
        <begin position="215"/>
        <end position="239"/>
    </location>
</feature>
<keyword evidence="4" id="KW-0926">Vacuole</keyword>
<evidence type="ECO:0000256" key="4">
    <source>
        <dbReference type="ARBA" id="ARBA00022554"/>
    </source>
</evidence>
<evidence type="ECO:0000259" key="13">
    <source>
        <dbReference type="PROSITE" id="PS50135"/>
    </source>
</evidence>
<feature type="compositionally biased region" description="Polar residues" evidence="12">
    <location>
        <begin position="324"/>
        <end position="333"/>
    </location>
</feature>
<dbReference type="InterPro" id="IPR009060">
    <property type="entry name" value="UBA-like_sf"/>
</dbReference>
<evidence type="ECO:0000313" key="16">
    <source>
        <dbReference type="Proteomes" id="UP001630127"/>
    </source>
</evidence>
<dbReference type="GO" id="GO:0031410">
    <property type="term" value="C:cytoplasmic vesicle"/>
    <property type="evidence" value="ECO:0007669"/>
    <property type="project" value="UniProtKB-KW"/>
</dbReference>
<dbReference type="PROSITE" id="PS51745">
    <property type="entry name" value="PB1"/>
    <property type="match status" value="1"/>
</dbReference>
<dbReference type="AlphaFoldDB" id="A0ABD2Z0T2"/>
<feature type="compositionally biased region" description="Polar residues" evidence="12">
    <location>
        <begin position="300"/>
        <end position="315"/>
    </location>
</feature>
<dbReference type="Gene3D" id="3.10.20.90">
    <property type="entry name" value="Phosphatidylinositol 3-kinase Catalytic Subunit, Chain A, domain 1"/>
    <property type="match status" value="1"/>
</dbReference>
<evidence type="ECO:0000259" key="14">
    <source>
        <dbReference type="PROSITE" id="PS51745"/>
    </source>
</evidence>
<organism evidence="15 16">
    <name type="scientific">Cinchona calisaya</name>
    <dbReference type="NCBI Taxonomy" id="153742"/>
    <lineage>
        <taxon>Eukaryota</taxon>
        <taxon>Viridiplantae</taxon>
        <taxon>Streptophyta</taxon>
        <taxon>Embryophyta</taxon>
        <taxon>Tracheophyta</taxon>
        <taxon>Spermatophyta</taxon>
        <taxon>Magnoliopsida</taxon>
        <taxon>eudicotyledons</taxon>
        <taxon>Gunneridae</taxon>
        <taxon>Pentapetalae</taxon>
        <taxon>asterids</taxon>
        <taxon>lamiids</taxon>
        <taxon>Gentianales</taxon>
        <taxon>Rubiaceae</taxon>
        <taxon>Cinchonoideae</taxon>
        <taxon>Cinchoneae</taxon>
        <taxon>Cinchona</taxon>
    </lineage>
</organism>
<dbReference type="SUPFAM" id="SSF54277">
    <property type="entry name" value="CAD &amp; PB1 domains"/>
    <property type="match status" value="1"/>
</dbReference>
<evidence type="ECO:0000256" key="8">
    <source>
        <dbReference type="ARBA" id="ARBA00022927"/>
    </source>
</evidence>
<dbReference type="FunFam" id="2.60.40.10:FF:000199">
    <property type="entry name" value="next to BRCA1 gene 1 protein-like"/>
    <property type="match status" value="1"/>
</dbReference>
<dbReference type="InterPro" id="IPR053793">
    <property type="entry name" value="PB1-like"/>
</dbReference>
<evidence type="ECO:0000256" key="7">
    <source>
        <dbReference type="ARBA" id="ARBA00022833"/>
    </source>
</evidence>
<evidence type="ECO:0000256" key="12">
    <source>
        <dbReference type="SAM" id="MobiDB-lite"/>
    </source>
</evidence>
<comment type="caution">
    <text evidence="15">The sequence shown here is derived from an EMBL/GenBank/DDBJ whole genome shotgun (WGS) entry which is preliminary data.</text>
</comment>
<evidence type="ECO:0000256" key="9">
    <source>
        <dbReference type="ARBA" id="ARBA00023006"/>
    </source>
</evidence>
<evidence type="ECO:0000256" key="5">
    <source>
        <dbReference type="ARBA" id="ARBA00022723"/>
    </source>
</evidence>
<comment type="subcellular location">
    <subcellularLocation>
        <location evidence="2">Cytoplasmic vesicle</location>
        <location evidence="2">Autophagosome</location>
    </subcellularLocation>
    <subcellularLocation>
        <location evidence="1">Vacuole</location>
    </subcellularLocation>
</comment>
<dbReference type="SUPFAM" id="SSF46934">
    <property type="entry name" value="UBA-like"/>
    <property type="match status" value="1"/>
</dbReference>
<keyword evidence="6 11" id="KW-0863">Zinc-finger</keyword>
<sequence>MESTIVVKVKHEETLRRFNARLVDGKLDLNMDALREKIIGLFKFTPDAELTLTYVDEDSDIVTLAEDEDLQDVVRQALNPLRITVKLSNGKNGRFSARTSGSSTPLRSPRVQQPSLNLSSNVLLKSVPEPIGRAITKIYTDLASTSTPSGQTLTDLVQCLSGMGLPYLNQLADLQTGGANTSVQGEGPGCTKVVNVVTASQDAEGSKADAAASDAFSSVGSENPSSKNEVLLNSESKRSESKIANDISVNTDGGVKALGHFPGLEAVQAALDGTVQIDTRKKKEVDCQSGEHLSSGKFVNLSSLSDPRASNTATADNKEASYKPNESTGTKSINAHAFPSYPANAMWSNLNSQIRDSVSGEMNPFKSGLWNSSGINLVPSPFTIGPLGNSPAVTPPQVQPNIVQPRKNHGFFDSPGIAFHRGVRCDGCGVHPITGSRFKSKVKDDYDLCRICFNQIGNENDYIRIDRPLAYRHPYSFKGLYDFHNRMRPSSQPPVLNIGGVTGVKPGRPKLDARFIYDVNVLDGTIMAPSTPFTKIWRMRNNGSVAWPQGTQLVWIGGDQLSETFSVQLEIASVGISVDQEHDVAVDFLAPDRPGRYISYWRMASPSGQKFGQRVWVLIQVDAKELPHEGFCGFNLNLPPVSNGISGPEIIYVNPEPVVEDSLPEVDNSNEAMKLVEPMLPSPEKEQDVNFPINDTLLVGGGAVSSPVPATPFSSASYPITDLSGVAPMLPTPLPSPATFVPTSVQDVKEAAHGDDSLLKYVKEQEEALLKDLEDMGFKQVDLNKEILRQNEYDLEKSVDDLCGVEGWDHLLEELNEMGFSDKTTNQKLLKKNNGSIKRVVLDLLAIEE</sequence>
<dbReference type="GO" id="GO:0005776">
    <property type="term" value="C:autophagosome"/>
    <property type="evidence" value="ECO:0007669"/>
    <property type="project" value="UniProtKB-SubCell"/>
</dbReference>
<feature type="compositionally biased region" description="Polar residues" evidence="12">
    <location>
        <begin position="219"/>
        <end position="234"/>
    </location>
</feature>
<dbReference type="Pfam" id="PF16158">
    <property type="entry name" value="N_BRCA1_IG"/>
    <property type="match status" value="1"/>
</dbReference>
<dbReference type="InterPro" id="IPR056893">
    <property type="entry name" value="UBA_Nbr1_C"/>
</dbReference>
<gene>
    <name evidence="15" type="ORF">ACH5RR_025455</name>
</gene>
<dbReference type="Gene3D" id="2.60.40.10">
    <property type="entry name" value="Immunoglobulins"/>
    <property type="match status" value="1"/>
</dbReference>
<dbReference type="Proteomes" id="UP001630127">
    <property type="component" value="Unassembled WGS sequence"/>
</dbReference>
<keyword evidence="10" id="KW-0968">Cytoplasmic vesicle</keyword>
<dbReference type="CDD" id="cd06398">
    <property type="entry name" value="PB1_Joka2"/>
    <property type="match status" value="1"/>
</dbReference>
<dbReference type="CDD" id="cd14319">
    <property type="entry name" value="UBA_NBR1"/>
    <property type="match status" value="2"/>
</dbReference>
<feature type="domain" description="PB1" evidence="14">
    <location>
        <begin position="4"/>
        <end position="88"/>
    </location>
</feature>
<dbReference type="GO" id="GO:0015031">
    <property type="term" value="P:protein transport"/>
    <property type="evidence" value="ECO:0007669"/>
    <property type="project" value="UniProtKB-KW"/>
</dbReference>
<feature type="domain" description="ZZ-type" evidence="13">
    <location>
        <begin position="420"/>
        <end position="470"/>
    </location>
</feature>
<dbReference type="SMART" id="SM00666">
    <property type="entry name" value="PB1"/>
    <property type="match status" value="1"/>
</dbReference>
<proteinExistence type="predicted"/>
<reference evidence="15 16" key="1">
    <citation type="submission" date="2024-11" db="EMBL/GenBank/DDBJ databases">
        <title>A near-complete genome assembly of Cinchona calisaya.</title>
        <authorList>
            <person name="Lian D.C."/>
            <person name="Zhao X.W."/>
            <person name="Wei L."/>
        </authorList>
    </citation>
    <scope>NUCLEOTIDE SEQUENCE [LARGE SCALE GENOMIC DNA]</scope>
    <source>
        <tissue evidence="15">Nenye</tissue>
    </source>
</reference>
<keyword evidence="5" id="KW-0479">Metal-binding</keyword>
<dbReference type="SUPFAM" id="SSF57850">
    <property type="entry name" value="RING/U-box"/>
    <property type="match status" value="1"/>
</dbReference>
<evidence type="ECO:0000313" key="15">
    <source>
        <dbReference type="EMBL" id="KAL3512738.1"/>
    </source>
</evidence>
<evidence type="ECO:0000256" key="6">
    <source>
        <dbReference type="ARBA" id="ARBA00022771"/>
    </source>
</evidence>
<dbReference type="Pfam" id="PF00569">
    <property type="entry name" value="ZZ"/>
    <property type="match status" value="1"/>
</dbReference>
<dbReference type="InterPro" id="IPR000270">
    <property type="entry name" value="PB1_dom"/>
</dbReference>
<keyword evidence="7" id="KW-0862">Zinc</keyword>
<dbReference type="InterPro" id="IPR000433">
    <property type="entry name" value="Znf_ZZ"/>
</dbReference>
<dbReference type="CDD" id="cd14947">
    <property type="entry name" value="NBR1_like"/>
    <property type="match status" value="1"/>
</dbReference>
<name>A0ABD2Z0T2_9GENT</name>
<dbReference type="GO" id="GO:0006914">
    <property type="term" value="P:autophagy"/>
    <property type="evidence" value="ECO:0007669"/>
    <property type="project" value="UniProtKB-KW"/>
</dbReference>
<dbReference type="Pfam" id="PF00564">
    <property type="entry name" value="PB1"/>
    <property type="match status" value="1"/>
</dbReference>
<evidence type="ECO:0000256" key="3">
    <source>
        <dbReference type="ARBA" id="ARBA00022448"/>
    </source>
</evidence>
<keyword evidence="16" id="KW-1185">Reference proteome</keyword>
<dbReference type="PROSITE" id="PS50135">
    <property type="entry name" value="ZF_ZZ_2"/>
    <property type="match status" value="1"/>
</dbReference>
<dbReference type="PANTHER" id="PTHR20930">
    <property type="entry name" value="OVARIAN CARCINOMA ANTIGEN CA125-RELATED"/>
    <property type="match status" value="1"/>
</dbReference>
<dbReference type="Gene3D" id="3.30.60.90">
    <property type="match status" value="1"/>
</dbReference>
<dbReference type="GO" id="GO:0008270">
    <property type="term" value="F:zinc ion binding"/>
    <property type="evidence" value="ECO:0007669"/>
    <property type="project" value="UniProtKB-KW"/>
</dbReference>
<dbReference type="Pfam" id="PF24932">
    <property type="entry name" value="UBA_NBR1_C"/>
    <property type="match status" value="2"/>
</dbReference>
<dbReference type="PANTHER" id="PTHR20930:SF0">
    <property type="entry name" value="PROTEIN ILRUN"/>
    <property type="match status" value="1"/>
</dbReference>
<dbReference type="Gene3D" id="1.10.8.10">
    <property type="entry name" value="DNA helicase RuvA subunit, C-terminal domain"/>
    <property type="match status" value="2"/>
</dbReference>
<evidence type="ECO:0000256" key="11">
    <source>
        <dbReference type="PROSITE-ProRule" id="PRU00228"/>
    </source>
</evidence>
<dbReference type="InterPro" id="IPR032350">
    <property type="entry name" value="Nbr1_FW"/>
</dbReference>
<accession>A0ABD2Z0T2</accession>
<keyword evidence="3" id="KW-0813">Transport</keyword>
<evidence type="ECO:0008006" key="17">
    <source>
        <dbReference type="Google" id="ProtNLM"/>
    </source>
</evidence>
<dbReference type="EMBL" id="JBJUIK010000011">
    <property type="protein sequence ID" value="KAL3512738.1"/>
    <property type="molecule type" value="Genomic_DNA"/>
</dbReference>
<evidence type="ECO:0000256" key="2">
    <source>
        <dbReference type="ARBA" id="ARBA00004419"/>
    </source>
</evidence>
<keyword evidence="9" id="KW-0072">Autophagy</keyword>
<protein>
    <recommendedName>
        <fullName evidence="17">Protein NBR1 homolog</fullName>
    </recommendedName>
</protein>
<dbReference type="InterPro" id="IPR013783">
    <property type="entry name" value="Ig-like_fold"/>
</dbReference>
<feature type="region of interest" description="Disordered" evidence="12">
    <location>
        <begin position="298"/>
        <end position="334"/>
    </location>
</feature>
<dbReference type="SMART" id="SM00291">
    <property type="entry name" value="ZnF_ZZ"/>
    <property type="match status" value="1"/>
</dbReference>